<dbReference type="GO" id="GO:0016491">
    <property type="term" value="F:oxidoreductase activity"/>
    <property type="evidence" value="ECO:0007669"/>
    <property type="project" value="InterPro"/>
</dbReference>
<organism evidence="2 3">
    <name type="scientific">Polaribacter cellanae</name>
    <dbReference type="NCBI Taxonomy" id="2818493"/>
    <lineage>
        <taxon>Bacteria</taxon>
        <taxon>Pseudomonadati</taxon>
        <taxon>Bacteroidota</taxon>
        <taxon>Flavobacteriia</taxon>
        <taxon>Flavobacteriales</taxon>
        <taxon>Flavobacteriaceae</taxon>
    </lineage>
</organism>
<feature type="domain" description="NADPH-dependent FMN reductase-like" evidence="1">
    <location>
        <begin position="9"/>
        <end position="146"/>
    </location>
</feature>
<gene>
    <name evidence="2" type="ORF">J3359_08435</name>
</gene>
<dbReference type="AlphaFoldDB" id="A0A975CRH7"/>
<proteinExistence type="predicted"/>
<dbReference type="EMBL" id="CP071869">
    <property type="protein sequence ID" value="QTE24273.1"/>
    <property type="molecule type" value="Genomic_DNA"/>
</dbReference>
<dbReference type="InterPro" id="IPR050712">
    <property type="entry name" value="NAD(P)H-dep_reductase"/>
</dbReference>
<evidence type="ECO:0000313" key="2">
    <source>
        <dbReference type="EMBL" id="QTE24273.1"/>
    </source>
</evidence>
<evidence type="ECO:0000259" key="1">
    <source>
        <dbReference type="Pfam" id="PF03358"/>
    </source>
</evidence>
<protein>
    <submittedName>
        <fullName evidence="2">NAD(P)H-dependent oxidoreductase</fullName>
    </submittedName>
</protein>
<dbReference type="GO" id="GO:0005829">
    <property type="term" value="C:cytosol"/>
    <property type="evidence" value="ECO:0007669"/>
    <property type="project" value="TreeGrafter"/>
</dbReference>
<keyword evidence="3" id="KW-1185">Reference proteome</keyword>
<dbReference type="RefSeq" id="WP_208080245.1">
    <property type="nucleotide sequence ID" value="NZ_CP071869.1"/>
</dbReference>
<reference evidence="2 3" key="1">
    <citation type="submission" date="2021-03" db="EMBL/GenBank/DDBJ databases">
        <title>Complete genome of Polaribacter_sp.SM13.</title>
        <authorList>
            <person name="Jeong S.W."/>
            <person name="Bae J.W."/>
        </authorList>
    </citation>
    <scope>NUCLEOTIDE SEQUENCE [LARGE SCALE GENOMIC DNA]</scope>
    <source>
        <strain evidence="2 3">SM13</strain>
    </source>
</reference>
<dbReference type="Pfam" id="PF03358">
    <property type="entry name" value="FMN_red"/>
    <property type="match status" value="1"/>
</dbReference>
<dbReference type="KEGG" id="pcea:J3359_08435"/>
<dbReference type="Gene3D" id="3.40.50.360">
    <property type="match status" value="1"/>
</dbReference>
<dbReference type="InterPro" id="IPR005025">
    <property type="entry name" value="FMN_Rdtase-like_dom"/>
</dbReference>
<evidence type="ECO:0000313" key="3">
    <source>
        <dbReference type="Proteomes" id="UP000663920"/>
    </source>
</evidence>
<sequence>MQAKTKEQMNITILLGSVRQERQSHRLAYFLGNKLNELGQDTKIVDLTLTPLPIYGQVGTDISNVQNIGSVISKAKALIFVTPEYHGSYSGALKNLLDYFWSEFHKKPIGVATASAGKMAGINASTHLQQLILSLGAYPMPLKLLVPEIQNAFSDDYSSLNSSVAKDTKKFIDEFLWFSEAIVTKKEATLLLEKTKK</sequence>
<dbReference type="Proteomes" id="UP000663920">
    <property type="component" value="Chromosome"/>
</dbReference>
<name>A0A975CRH7_9FLAO</name>
<accession>A0A975CRH7</accession>
<dbReference type="PANTHER" id="PTHR30543">
    <property type="entry name" value="CHROMATE REDUCTASE"/>
    <property type="match status" value="1"/>
</dbReference>
<dbReference type="SUPFAM" id="SSF52218">
    <property type="entry name" value="Flavoproteins"/>
    <property type="match status" value="1"/>
</dbReference>
<dbReference type="InterPro" id="IPR029039">
    <property type="entry name" value="Flavoprotein-like_sf"/>
</dbReference>
<dbReference type="PANTHER" id="PTHR30543:SF21">
    <property type="entry name" value="NAD(P)H-DEPENDENT FMN REDUCTASE LOT6"/>
    <property type="match status" value="1"/>
</dbReference>
<dbReference type="GO" id="GO:0010181">
    <property type="term" value="F:FMN binding"/>
    <property type="evidence" value="ECO:0007669"/>
    <property type="project" value="TreeGrafter"/>
</dbReference>